<reference evidence="1" key="1">
    <citation type="submission" date="2021-07" db="EMBL/GenBank/DDBJ databases">
        <title>Elsinoe batatas strain:CRI-CJ2 Genome sequencing and assembly.</title>
        <authorList>
            <person name="Huang L."/>
        </authorList>
    </citation>
    <scope>NUCLEOTIDE SEQUENCE</scope>
    <source>
        <strain evidence="1">CRI-CJ2</strain>
    </source>
</reference>
<dbReference type="InterPro" id="IPR002347">
    <property type="entry name" value="SDR_fam"/>
</dbReference>
<evidence type="ECO:0000313" key="1">
    <source>
        <dbReference type="EMBL" id="KAG8628070.1"/>
    </source>
</evidence>
<name>A0A8K0L358_9PEZI</name>
<dbReference type="GO" id="GO:0016616">
    <property type="term" value="F:oxidoreductase activity, acting on the CH-OH group of donors, NAD or NADP as acceptor"/>
    <property type="evidence" value="ECO:0007669"/>
    <property type="project" value="TreeGrafter"/>
</dbReference>
<dbReference type="InterPro" id="IPR036291">
    <property type="entry name" value="NAD(P)-bd_dom_sf"/>
</dbReference>
<dbReference type="Proteomes" id="UP000809789">
    <property type="component" value="Unassembled WGS sequence"/>
</dbReference>
<dbReference type="AlphaFoldDB" id="A0A8K0L358"/>
<dbReference type="PRINTS" id="PR00081">
    <property type="entry name" value="GDHRDH"/>
</dbReference>
<organism evidence="1 2">
    <name type="scientific">Elsinoe batatas</name>
    <dbReference type="NCBI Taxonomy" id="2601811"/>
    <lineage>
        <taxon>Eukaryota</taxon>
        <taxon>Fungi</taxon>
        <taxon>Dikarya</taxon>
        <taxon>Ascomycota</taxon>
        <taxon>Pezizomycotina</taxon>
        <taxon>Dothideomycetes</taxon>
        <taxon>Dothideomycetidae</taxon>
        <taxon>Myriangiales</taxon>
        <taxon>Elsinoaceae</taxon>
        <taxon>Elsinoe</taxon>
    </lineage>
</organism>
<dbReference type="OrthoDB" id="9876299at2759"/>
<proteinExistence type="predicted"/>
<gene>
    <name evidence="1" type="ORF">KVT40_003943</name>
</gene>
<dbReference type="InterPro" id="IPR052184">
    <property type="entry name" value="SDR_enzymes"/>
</dbReference>
<protein>
    <recommendedName>
        <fullName evidence="3">Norsolorinic acid ketoreductase</fullName>
    </recommendedName>
</protein>
<dbReference type="PANTHER" id="PTHR45458">
    <property type="entry name" value="SHORT-CHAIN DEHYDROGENASE/REDUCTASE SDR"/>
    <property type="match status" value="1"/>
</dbReference>
<evidence type="ECO:0000313" key="2">
    <source>
        <dbReference type="Proteomes" id="UP000809789"/>
    </source>
</evidence>
<sequence>MTTYLVSGANRGIGKAFIAAYLQRPNSTVVAAVRTPASAEPLNDFPKAEGSKLIIVKLDSSSETDPKDAVAELQKQGVDRIDFVIANAGIAGEKTTATIDIIPSVARDVFNINSIGPLLLLNATAPLLKKSNKPTFAVISSAAGSIGIQAMFAKFPVKMSPYGASKAAVNWLVERIHLEEKWLVATSLHPGLVTTDMSAGALPDGMDPKEFGITPLTPDESVKQMNEVLDRATREKEGGKLVQHDGEILPW</sequence>
<dbReference type="SUPFAM" id="SSF51735">
    <property type="entry name" value="NAD(P)-binding Rossmann-fold domains"/>
    <property type="match status" value="1"/>
</dbReference>
<dbReference type="PANTHER" id="PTHR45458:SF3">
    <property type="entry name" value="CHAIN DEHYDROGENASE (ATSC), PUTATIVE-RELATED"/>
    <property type="match status" value="1"/>
</dbReference>
<evidence type="ECO:0008006" key="3">
    <source>
        <dbReference type="Google" id="ProtNLM"/>
    </source>
</evidence>
<dbReference type="Pfam" id="PF00106">
    <property type="entry name" value="adh_short"/>
    <property type="match status" value="1"/>
</dbReference>
<dbReference type="Gene3D" id="3.40.50.720">
    <property type="entry name" value="NAD(P)-binding Rossmann-like Domain"/>
    <property type="match status" value="1"/>
</dbReference>
<comment type="caution">
    <text evidence="1">The sequence shown here is derived from an EMBL/GenBank/DDBJ whole genome shotgun (WGS) entry which is preliminary data.</text>
</comment>
<accession>A0A8K0L358</accession>
<dbReference type="EMBL" id="JAESVG020000004">
    <property type="protein sequence ID" value="KAG8628070.1"/>
    <property type="molecule type" value="Genomic_DNA"/>
</dbReference>
<dbReference type="CDD" id="cd05325">
    <property type="entry name" value="carb_red_sniffer_like_SDR_c"/>
    <property type="match status" value="1"/>
</dbReference>
<keyword evidence="2" id="KW-1185">Reference proteome</keyword>